<accession>A0A395J4C0</accession>
<name>A0A395J4C0_9HELO</name>
<feature type="region of interest" description="Disordered" evidence="1">
    <location>
        <begin position="448"/>
        <end position="492"/>
    </location>
</feature>
<dbReference type="AlphaFoldDB" id="A0A395J4C0"/>
<evidence type="ECO:0000256" key="1">
    <source>
        <dbReference type="SAM" id="MobiDB-lite"/>
    </source>
</evidence>
<evidence type="ECO:0000313" key="2">
    <source>
        <dbReference type="EMBL" id="RAL66483.1"/>
    </source>
</evidence>
<evidence type="ECO:0000313" key="3">
    <source>
        <dbReference type="Proteomes" id="UP000249056"/>
    </source>
</evidence>
<dbReference type="Proteomes" id="UP000249056">
    <property type="component" value="Unassembled WGS sequence"/>
</dbReference>
<dbReference type="PANTHER" id="PTHR36847:SF1">
    <property type="entry name" value="AMIDOLIGASE ENZYME"/>
    <property type="match status" value="1"/>
</dbReference>
<comment type="caution">
    <text evidence="2">The sequence shown here is derived from an EMBL/GenBank/DDBJ whole genome shotgun (WGS) entry which is preliminary data.</text>
</comment>
<dbReference type="InterPro" id="IPR022025">
    <property type="entry name" value="Amidoligase_2"/>
</dbReference>
<dbReference type="PANTHER" id="PTHR36847">
    <property type="entry name" value="AMIDOLIGASE ENZYME"/>
    <property type="match status" value="1"/>
</dbReference>
<reference evidence="2 3" key="1">
    <citation type="submission" date="2018-06" db="EMBL/GenBank/DDBJ databases">
        <title>Genome Sequence of the Brown Rot Fungal Pathogen Monilinia fructigena.</title>
        <authorList>
            <person name="Landi L."/>
            <person name="De Miccolis Angelini R.M."/>
            <person name="Pollastro S."/>
            <person name="Abate D."/>
            <person name="Faretra F."/>
            <person name="Romanazzi G."/>
        </authorList>
    </citation>
    <scope>NUCLEOTIDE SEQUENCE [LARGE SCALE GENOMIC DNA]</scope>
    <source>
        <strain evidence="2 3">Mfrg269</strain>
    </source>
</reference>
<proteinExistence type="predicted"/>
<feature type="compositionally biased region" description="Acidic residues" evidence="1">
    <location>
        <begin position="448"/>
        <end position="458"/>
    </location>
</feature>
<keyword evidence="3" id="KW-1185">Reference proteome</keyword>
<organism evidence="2 3">
    <name type="scientific">Monilinia fructigena</name>
    <dbReference type="NCBI Taxonomy" id="38457"/>
    <lineage>
        <taxon>Eukaryota</taxon>
        <taxon>Fungi</taxon>
        <taxon>Dikarya</taxon>
        <taxon>Ascomycota</taxon>
        <taxon>Pezizomycotina</taxon>
        <taxon>Leotiomycetes</taxon>
        <taxon>Helotiales</taxon>
        <taxon>Sclerotiniaceae</taxon>
        <taxon>Monilinia</taxon>
    </lineage>
</organism>
<gene>
    <name evidence="2" type="ORF">DID88_006173</name>
</gene>
<sequence>MVFDWFKRAMAPFSYPLPSPTFPRSFQETIEKPDNSFERKSLKYGVELEYVLAFHELELDLTDYVGGGPDHGIEKFIPLTIRRQESWSPALGILQNNVKNDDKKKHMANVRPYHLEPQSIVLNKLNNKASLVRDKVICRGEQSRSNKVNGAYDKWIVSTDRTVVGQGSANLYKWLPRLSSSHVSKHWDSYGIEMISRVLSSNNTQDRIELEQVVNALKGKEDGLYQGFITNQCALHVHVQAPSFEILKELAAILLIYEDEISRLHPKCRRPGHRVARSNLTSNRMLTFLGPNFVPFLGNLQDIWDQPTETSLFRKLITIQQIRDEIGRLQNEQKLADYMCFPGTQKTRVVNFGRLKSSVHPQTIEFRQARGSLDINDINYWVDFCLGLVQLAEYYVHNPDARIKSWSEDTEEHIGKLGVFQLMAEMKLDRRSINYWRSRVAKYMTWEEEDERSDVEDIPSEKTDKMSPKTPKAPNGSGVRPPPPPPGGSKVKTPFMSPQRRLHRKHRFFPQQVSSKVAWELGDNEYDSDEELRPGIFSGDIDVASFHQETADQIVEHSELPLVKENEEDEDLLFPKAPGGKDGMANMKR</sequence>
<dbReference type="OrthoDB" id="412402at2759"/>
<protein>
    <submittedName>
        <fullName evidence="2">Uncharacterized protein</fullName>
    </submittedName>
</protein>
<dbReference type="EMBL" id="QKRW01000006">
    <property type="protein sequence ID" value="RAL66483.1"/>
    <property type="molecule type" value="Genomic_DNA"/>
</dbReference>
<dbReference type="Pfam" id="PF12224">
    <property type="entry name" value="Amidoligase_2"/>
    <property type="match status" value="1"/>
</dbReference>
<feature type="region of interest" description="Disordered" evidence="1">
    <location>
        <begin position="569"/>
        <end position="589"/>
    </location>
</feature>